<name>M7SLC0_EUTLA</name>
<proteinExistence type="predicted"/>
<organism evidence="3 4">
    <name type="scientific">Eutypa lata (strain UCR-EL1)</name>
    <name type="common">Grapevine dieback disease fungus</name>
    <name type="synonym">Eutypa armeniacae</name>
    <dbReference type="NCBI Taxonomy" id="1287681"/>
    <lineage>
        <taxon>Eukaryota</taxon>
        <taxon>Fungi</taxon>
        <taxon>Dikarya</taxon>
        <taxon>Ascomycota</taxon>
        <taxon>Pezizomycotina</taxon>
        <taxon>Sordariomycetes</taxon>
        <taxon>Xylariomycetidae</taxon>
        <taxon>Xylariales</taxon>
        <taxon>Diatrypaceae</taxon>
        <taxon>Eutypa</taxon>
    </lineage>
</organism>
<dbReference type="Proteomes" id="UP000012174">
    <property type="component" value="Unassembled WGS sequence"/>
</dbReference>
<dbReference type="OMA" id="RIGHYQR"/>
<feature type="compositionally biased region" description="Low complexity" evidence="1">
    <location>
        <begin position="153"/>
        <end position="162"/>
    </location>
</feature>
<protein>
    <submittedName>
        <fullName evidence="3">Putative duf726 domain protein</fullName>
    </submittedName>
</protein>
<dbReference type="HOGENOM" id="CLU_085810_0_1_1"/>
<feature type="domain" description="Glutamyl-tRNA amidotransferase complex subunit Gta3" evidence="2">
    <location>
        <begin position="26"/>
        <end position="81"/>
    </location>
</feature>
<dbReference type="Pfam" id="PF20978">
    <property type="entry name" value="Gta3"/>
    <property type="match status" value="1"/>
</dbReference>
<dbReference type="OrthoDB" id="5522061at2759"/>
<feature type="region of interest" description="Disordered" evidence="1">
    <location>
        <begin position="1"/>
        <end position="30"/>
    </location>
</feature>
<accession>M7SLC0</accession>
<feature type="compositionally biased region" description="Low complexity" evidence="1">
    <location>
        <begin position="19"/>
        <end position="30"/>
    </location>
</feature>
<dbReference type="EMBL" id="KB706926">
    <property type="protein sequence ID" value="EMR65163.1"/>
    <property type="molecule type" value="Genomic_DNA"/>
</dbReference>
<feature type="region of interest" description="Disordered" evidence="1">
    <location>
        <begin position="133"/>
        <end position="211"/>
    </location>
</feature>
<feature type="compositionally biased region" description="Gly residues" evidence="1">
    <location>
        <begin position="178"/>
        <end position="192"/>
    </location>
</feature>
<evidence type="ECO:0000256" key="1">
    <source>
        <dbReference type="SAM" id="MobiDB-lite"/>
    </source>
</evidence>
<dbReference type="InterPro" id="IPR049545">
    <property type="entry name" value="Gta3_dom"/>
</dbReference>
<gene>
    <name evidence="3" type="ORF">UCREL1_7862</name>
</gene>
<dbReference type="eggNOG" id="ENOG502SERM">
    <property type="taxonomic scope" value="Eukaryota"/>
</dbReference>
<evidence type="ECO:0000259" key="2">
    <source>
        <dbReference type="Pfam" id="PF20978"/>
    </source>
</evidence>
<dbReference type="AlphaFoldDB" id="M7SLC0"/>
<reference evidence="4" key="1">
    <citation type="journal article" date="2013" name="Genome Announc.">
        <title>Draft genome sequence of the grapevine dieback fungus Eutypa lata UCR-EL1.</title>
        <authorList>
            <person name="Blanco-Ulate B."/>
            <person name="Rolshausen P.E."/>
            <person name="Cantu D."/>
        </authorList>
    </citation>
    <scope>NUCLEOTIDE SEQUENCE [LARGE SCALE GENOMIC DNA]</scope>
    <source>
        <strain evidence="4">UCR-EL1</strain>
    </source>
</reference>
<sequence>MLSQPTWSVRSLLPPPSPSSSSTKTTTPKITPQTLSHLLRLSALPQPASPAEEQQMLATLESQLGFVRAVRGVDTRGVAPLRAIRDETGAGQRQEQAVGVAALREALEGGEDVVGHARRPRRRRPQPAARLAYMGGGGGDGGGDRRAVNGDGTSATRNNTNETEAENWDVLGGASETAGGGRYFVVRSGGGTVADSSGGSSNAKTDRGSGS</sequence>
<evidence type="ECO:0000313" key="4">
    <source>
        <dbReference type="Proteomes" id="UP000012174"/>
    </source>
</evidence>
<dbReference type="KEGG" id="ela:UCREL1_7862"/>
<keyword evidence="4" id="KW-1185">Reference proteome</keyword>
<evidence type="ECO:0000313" key="3">
    <source>
        <dbReference type="EMBL" id="EMR65163.1"/>
    </source>
</evidence>
<feature type="compositionally biased region" description="Polar residues" evidence="1">
    <location>
        <begin position="194"/>
        <end position="203"/>
    </location>
</feature>